<dbReference type="AlphaFoldDB" id="A0A367PPS6"/>
<name>A0A367PPS6_CUPNE</name>
<dbReference type="CDD" id="cd02511">
    <property type="entry name" value="Beta4Glucosyltransferase"/>
    <property type="match status" value="1"/>
</dbReference>
<dbReference type="PANTHER" id="PTHR43630">
    <property type="entry name" value="POLY-BETA-1,6-N-ACETYL-D-GLUCOSAMINE SYNTHASE"/>
    <property type="match status" value="1"/>
</dbReference>
<evidence type="ECO:0000313" key="3">
    <source>
        <dbReference type="EMBL" id="RCJ09828.1"/>
    </source>
</evidence>
<dbReference type="RefSeq" id="WP_114130851.1">
    <property type="nucleotide sequence ID" value="NZ_CP068435.1"/>
</dbReference>
<dbReference type="PANTHER" id="PTHR43630:SF2">
    <property type="entry name" value="GLYCOSYLTRANSFERASE"/>
    <property type="match status" value="1"/>
</dbReference>
<dbReference type="InterPro" id="IPR001173">
    <property type="entry name" value="Glyco_trans_2-like"/>
</dbReference>
<comment type="caution">
    <text evidence="3">The sequence shown here is derived from an EMBL/GenBank/DDBJ whole genome shotgun (WGS) entry which is preliminary data.</text>
</comment>
<evidence type="ECO:0000256" key="1">
    <source>
        <dbReference type="ARBA" id="ARBA00038494"/>
    </source>
</evidence>
<protein>
    <submittedName>
        <fullName evidence="3">Glycosyltransferase family 2 protein</fullName>
    </submittedName>
</protein>
<proteinExistence type="inferred from homology"/>
<reference evidence="3 4" key="1">
    <citation type="submission" date="2018-04" db="EMBL/GenBank/DDBJ databases">
        <title>Cupriavidus necator CR12 genome sequencing and assembly.</title>
        <authorList>
            <person name="Ben Fekih I."/>
            <person name="Mazhar H.S."/>
            <person name="Bello S.K."/>
            <person name="Rensing C."/>
        </authorList>
    </citation>
    <scope>NUCLEOTIDE SEQUENCE [LARGE SCALE GENOMIC DNA]</scope>
    <source>
        <strain evidence="3 4">CR12</strain>
    </source>
</reference>
<gene>
    <name evidence="3" type="ORF">DDK22_04215</name>
</gene>
<dbReference type="Proteomes" id="UP000253501">
    <property type="component" value="Unassembled WGS sequence"/>
</dbReference>
<keyword evidence="3" id="KW-0808">Transferase</keyword>
<evidence type="ECO:0000259" key="2">
    <source>
        <dbReference type="Pfam" id="PF00535"/>
    </source>
</evidence>
<sequence>MSNKTSGVSVLILTKNEEQDLPGCLESVSWSDDIHVYDSLSTDATVEIASAFGATVTQRPFDNWASHQNWGLKNIQFKHPWVFYIDADERMTPELVRSVLSAADSATDAVAFSVRRRDFFMGTWLKHVQTSPYYMRLFRPTKMRYERLVNPVSIPDGPTANISGYLDHYPFSKGIEHWVNRHNSYSNLEAAQIIENRRGKTPFSLTKAITCQDFHERRFHQKEIFYRLPMRPVIKFLILFIGKRGFLDGQAGLTYAALQSIYEYLIVLKTRQLEKRDRDSSFQQKHALLD</sequence>
<organism evidence="3 4">
    <name type="scientific">Cupriavidus necator</name>
    <name type="common">Alcaligenes eutrophus</name>
    <name type="synonym">Ralstonia eutropha</name>
    <dbReference type="NCBI Taxonomy" id="106590"/>
    <lineage>
        <taxon>Bacteria</taxon>
        <taxon>Pseudomonadati</taxon>
        <taxon>Pseudomonadota</taxon>
        <taxon>Betaproteobacteria</taxon>
        <taxon>Burkholderiales</taxon>
        <taxon>Burkholderiaceae</taxon>
        <taxon>Cupriavidus</taxon>
    </lineage>
</organism>
<evidence type="ECO:0000313" key="4">
    <source>
        <dbReference type="Proteomes" id="UP000253501"/>
    </source>
</evidence>
<comment type="similarity">
    <text evidence="1">Belongs to the glycosyltransferase 2 family. WaaE/KdtX subfamily.</text>
</comment>
<feature type="domain" description="Glycosyltransferase 2-like" evidence="2">
    <location>
        <begin position="9"/>
        <end position="154"/>
    </location>
</feature>
<dbReference type="EMBL" id="QDHA01000008">
    <property type="protein sequence ID" value="RCJ09828.1"/>
    <property type="molecule type" value="Genomic_DNA"/>
</dbReference>
<accession>A0A367PPS6</accession>
<dbReference type="InterPro" id="IPR029044">
    <property type="entry name" value="Nucleotide-diphossugar_trans"/>
</dbReference>
<dbReference type="SUPFAM" id="SSF53448">
    <property type="entry name" value="Nucleotide-diphospho-sugar transferases"/>
    <property type="match status" value="1"/>
</dbReference>
<dbReference type="Gene3D" id="3.90.550.10">
    <property type="entry name" value="Spore Coat Polysaccharide Biosynthesis Protein SpsA, Chain A"/>
    <property type="match status" value="1"/>
</dbReference>
<dbReference type="GO" id="GO:0016740">
    <property type="term" value="F:transferase activity"/>
    <property type="evidence" value="ECO:0007669"/>
    <property type="project" value="UniProtKB-KW"/>
</dbReference>
<dbReference type="Pfam" id="PF00535">
    <property type="entry name" value="Glycos_transf_2"/>
    <property type="match status" value="1"/>
</dbReference>